<dbReference type="EMBL" id="JAKKPZ010000004">
    <property type="protein sequence ID" value="KAI1722284.1"/>
    <property type="molecule type" value="Genomic_DNA"/>
</dbReference>
<keyword evidence="2" id="KW-1133">Transmembrane helix</keyword>
<sequence>MSYSEFGQTISMILVLLFLGSICIDAIINRQEIKTKDLKNHMLDIKKQFASEEDKLARKLLVEESDESSTAITNPLESSAPTMSTSSGKISPFLNVISSTTSLDLVSSTSDRDASGLNETQSTASVMATEMSSDEFSTFNESTLDFTLDHSSTSSDVLNETTIAESNTTLDDTSTASSDVSYEAWLAKQHLDSSNVSVTDPDGWNEPPWGVESRLSYESNWGFVKQLRHILYECWLTYNNCEQGNPECDNDKCGRVYDTIAYFMNAAYGRFKMFSRLTGVCCERKDRGIWKGEKCRDAGSVLPYTTWTSSDCEIMYNAASNDSHISCSEAKCDEQRKDDCYSVTFNASDEKKMEQCQWYYDNCKSKRTQNDCNKRRNDCYTVLKITANQWYKCYSYAVDPCINAPSDGPKNCSWRKTIFYKDDLRITTCDKDPAQYNCAHEWLKAYVCKGPKLPSHPDYDESMIEVPSCNETSTESAAGIPLISWIWWTLFFSLLASILLQCS</sequence>
<feature type="transmembrane region" description="Helical" evidence="2">
    <location>
        <begin position="482"/>
        <end position="500"/>
    </location>
</feature>
<dbReference type="AlphaFoldDB" id="A0AAD4R7X2"/>
<dbReference type="Proteomes" id="UP001201812">
    <property type="component" value="Unassembled WGS sequence"/>
</dbReference>
<accession>A0AAD4R7X2</accession>
<keyword evidence="2" id="KW-0812">Transmembrane</keyword>
<organism evidence="3 4">
    <name type="scientific">Ditylenchus destructor</name>
    <dbReference type="NCBI Taxonomy" id="166010"/>
    <lineage>
        <taxon>Eukaryota</taxon>
        <taxon>Metazoa</taxon>
        <taxon>Ecdysozoa</taxon>
        <taxon>Nematoda</taxon>
        <taxon>Chromadorea</taxon>
        <taxon>Rhabditida</taxon>
        <taxon>Tylenchina</taxon>
        <taxon>Tylenchomorpha</taxon>
        <taxon>Sphaerularioidea</taxon>
        <taxon>Anguinidae</taxon>
        <taxon>Anguininae</taxon>
        <taxon>Ditylenchus</taxon>
    </lineage>
</organism>
<comment type="caution">
    <text evidence="3">The sequence shown here is derived from an EMBL/GenBank/DDBJ whole genome shotgun (WGS) entry which is preliminary data.</text>
</comment>
<name>A0AAD4R7X2_9BILA</name>
<keyword evidence="2" id="KW-0472">Membrane</keyword>
<evidence type="ECO:0000256" key="2">
    <source>
        <dbReference type="SAM" id="Phobius"/>
    </source>
</evidence>
<feature type="transmembrane region" description="Helical" evidence="2">
    <location>
        <begin position="6"/>
        <end position="28"/>
    </location>
</feature>
<feature type="compositionally biased region" description="Polar residues" evidence="1">
    <location>
        <begin position="68"/>
        <end position="86"/>
    </location>
</feature>
<evidence type="ECO:0000313" key="3">
    <source>
        <dbReference type="EMBL" id="KAI1722284.1"/>
    </source>
</evidence>
<evidence type="ECO:0000313" key="4">
    <source>
        <dbReference type="Proteomes" id="UP001201812"/>
    </source>
</evidence>
<protein>
    <submittedName>
        <fullName evidence="3">Uncharacterized protein</fullName>
    </submittedName>
</protein>
<keyword evidence="4" id="KW-1185">Reference proteome</keyword>
<evidence type="ECO:0000256" key="1">
    <source>
        <dbReference type="SAM" id="MobiDB-lite"/>
    </source>
</evidence>
<reference evidence="3" key="1">
    <citation type="submission" date="2022-01" db="EMBL/GenBank/DDBJ databases">
        <title>Genome Sequence Resource for Two Populations of Ditylenchus destructor, the Migratory Endoparasitic Phytonematode.</title>
        <authorList>
            <person name="Zhang H."/>
            <person name="Lin R."/>
            <person name="Xie B."/>
        </authorList>
    </citation>
    <scope>NUCLEOTIDE SEQUENCE</scope>
    <source>
        <strain evidence="3">BazhouSP</strain>
    </source>
</reference>
<feature type="region of interest" description="Disordered" evidence="1">
    <location>
        <begin position="67"/>
        <end position="86"/>
    </location>
</feature>
<proteinExistence type="predicted"/>
<gene>
    <name evidence="3" type="ORF">DdX_04596</name>
</gene>